<feature type="transmembrane region" description="Helical" evidence="1">
    <location>
        <begin position="646"/>
        <end position="666"/>
    </location>
</feature>
<keyword evidence="1" id="KW-0812">Transmembrane</keyword>
<dbReference type="EMBL" id="KP211828">
    <property type="protein sequence ID" value="ANV79399.1"/>
    <property type="molecule type" value="Genomic_DNA"/>
</dbReference>
<keyword evidence="1" id="KW-0472">Membrane</keyword>
<protein>
    <submittedName>
        <fullName evidence="2">Uncharacterized protein</fullName>
    </submittedName>
</protein>
<accession>A0A1B1TAU5</accession>
<keyword evidence="1" id="KW-1133">Transmembrane helix</keyword>
<reference evidence="2" key="1">
    <citation type="submission" date="2014-11" db="EMBL/GenBank/DDBJ databases">
        <authorList>
            <person name="Zhu J."/>
            <person name="Qi W."/>
            <person name="Song R."/>
        </authorList>
    </citation>
    <scope>NUCLEOTIDE SEQUENCE</scope>
</reference>
<evidence type="ECO:0000256" key="1">
    <source>
        <dbReference type="SAM" id="Phobius"/>
    </source>
</evidence>
<proteinExistence type="predicted"/>
<name>A0A1B1TAU5_9ARCH</name>
<feature type="transmembrane region" description="Helical" evidence="1">
    <location>
        <begin position="12"/>
        <end position="29"/>
    </location>
</feature>
<organism evidence="2">
    <name type="scientific">uncultured Poseidoniia archaeon</name>
    <dbReference type="NCBI Taxonomy" id="1697135"/>
    <lineage>
        <taxon>Archaea</taxon>
        <taxon>Methanobacteriati</taxon>
        <taxon>Thermoplasmatota</taxon>
        <taxon>Candidatus Poseidoniia</taxon>
        <taxon>environmental samples</taxon>
    </lineage>
</organism>
<sequence>MSSVVKFVGKQYLALIITALMVLTVTIPGEKSYLSLEDEEVVFNQLGGGGSLEERCSSITFEDILPYTHAHFDIVVDDDWDSAEVKARAWINGTSVDLLREKLDSYLEELYPSGGDGWISTDEKSAVEAVASECIEYAMTRIGLRESTPHRGGVGLDWKNATWQDNGVIIQEWNLVPSNHADIRDCTAIGSSSDCLEVPVFPNSERDCNTLIDASEGVDECRLELWMNATMVIPSIDDGDEFTLAFNASNMTNAVLDFTFPNNPDLRLDMWEECEGRDVEFEPSTHDDAPLRGTCIGDDSSNYIFENTEDEGTKFILMPHRSRDFWPSGEDIFVDFTTAPVPINNPPSWSENAPDDGTWFASLESGQIVWANWNSVSSWFNDEKPISQLEINCSSDSSTNINQLSDRSFSGTITFGQDTQVMCEAIDDLGQSSGIRTWNLGVPISLTTSSEILLDPHPVSLQFNENWPEMTIQYAFTQSQNINSANIESLIISSDETILISSNGMIPGLVDLWIEINGDDLYSTEKIFSLGITKESSPPMISVTEYGWEMDIWQAQGQFSDPDGEDVQFSLSVDGLSAGSISVSGNSWSTPMINFGLWDEGEHEVKVIGCDVSSKCNEVIIMVNNSHLFESQIIDPITPDDDSESGLLPGFSMFLTILSLTIGLIYSTRRD</sequence>
<evidence type="ECO:0000313" key="2">
    <source>
        <dbReference type="EMBL" id="ANV79399.1"/>
    </source>
</evidence>
<dbReference type="AlphaFoldDB" id="A0A1B1TAU5"/>
<reference evidence="2" key="2">
    <citation type="journal article" date="2015" name="ISME J.">
        <title>A new class of marine Euryarchaeota group II from the Mediterranean deep chlorophyll maximum.</title>
        <authorList>
            <person name="Martin-Cuadrado A.B."/>
            <person name="Garcia-Heredia I."/>
            <person name="Molto A.G."/>
            <person name="Lopez-Ubeda R."/>
            <person name="Kimes N."/>
            <person name="Lopez-Garcia P."/>
            <person name="Moreira D."/>
            <person name="Rodriguez-Valera F."/>
        </authorList>
    </citation>
    <scope>NUCLEOTIDE SEQUENCE</scope>
</reference>